<organism evidence="5">
    <name type="scientific">viral metagenome</name>
    <dbReference type="NCBI Taxonomy" id="1070528"/>
    <lineage>
        <taxon>unclassified sequences</taxon>
        <taxon>metagenomes</taxon>
        <taxon>organismal metagenomes</taxon>
    </lineage>
</organism>
<keyword evidence="3" id="KW-0862">Zinc</keyword>
<evidence type="ECO:0000256" key="2">
    <source>
        <dbReference type="ARBA" id="ARBA00022771"/>
    </source>
</evidence>
<keyword evidence="2" id="KW-0863">Zinc-finger</keyword>
<evidence type="ECO:0000313" key="5">
    <source>
        <dbReference type="EMBL" id="QHS93716.1"/>
    </source>
</evidence>
<evidence type="ECO:0000256" key="3">
    <source>
        <dbReference type="ARBA" id="ARBA00022833"/>
    </source>
</evidence>
<dbReference type="InterPro" id="IPR002893">
    <property type="entry name" value="Znf_MYND"/>
</dbReference>
<reference evidence="5" key="1">
    <citation type="journal article" date="2020" name="Nature">
        <title>Giant virus diversity and host interactions through global metagenomics.</title>
        <authorList>
            <person name="Schulz F."/>
            <person name="Roux S."/>
            <person name="Paez-Espino D."/>
            <person name="Jungbluth S."/>
            <person name="Walsh D.A."/>
            <person name="Denef V.J."/>
            <person name="McMahon K.D."/>
            <person name="Konstantinidis K.T."/>
            <person name="Eloe-Fadrosh E.A."/>
            <person name="Kyrpides N.C."/>
            <person name="Woyke T."/>
        </authorList>
    </citation>
    <scope>NUCLEOTIDE SEQUENCE</scope>
    <source>
        <strain evidence="5">GVMAG-M-3300018080-19</strain>
    </source>
</reference>
<dbReference type="SUPFAM" id="SSF144232">
    <property type="entry name" value="HIT/MYND zinc finger-like"/>
    <property type="match status" value="1"/>
</dbReference>
<dbReference type="GO" id="GO:0008270">
    <property type="term" value="F:zinc ion binding"/>
    <property type="evidence" value="ECO:0007669"/>
    <property type="project" value="UniProtKB-KW"/>
</dbReference>
<accession>A0A6C0BNE7</accession>
<evidence type="ECO:0000259" key="4">
    <source>
        <dbReference type="PROSITE" id="PS50865"/>
    </source>
</evidence>
<dbReference type="EMBL" id="MN739208">
    <property type="protein sequence ID" value="QHS93716.1"/>
    <property type="molecule type" value="Genomic_DNA"/>
</dbReference>
<dbReference type="Gene3D" id="6.10.140.2220">
    <property type="match status" value="1"/>
</dbReference>
<dbReference type="Pfam" id="PF01753">
    <property type="entry name" value="zf-MYND"/>
    <property type="match status" value="1"/>
</dbReference>
<keyword evidence="1" id="KW-0479">Metal-binding</keyword>
<protein>
    <recommendedName>
        <fullName evidence="4">MYND-type domain-containing protein</fullName>
    </recommendedName>
</protein>
<proteinExistence type="predicted"/>
<evidence type="ECO:0000256" key="1">
    <source>
        <dbReference type="ARBA" id="ARBA00022723"/>
    </source>
</evidence>
<sequence length="86" mass="10201">MITRIPCETCGMWYPKNWDTCPHIQRCARCLRIHDVRLGCQCDQCGARPGRKCCSRCREVWYCDRDCQKYAWPKHRDVCHPRGLIG</sequence>
<dbReference type="AlphaFoldDB" id="A0A6C0BNE7"/>
<name>A0A6C0BNE7_9ZZZZ</name>
<dbReference type="PROSITE" id="PS50865">
    <property type="entry name" value="ZF_MYND_2"/>
    <property type="match status" value="1"/>
</dbReference>
<feature type="domain" description="MYND-type" evidence="4">
    <location>
        <begin position="42"/>
        <end position="79"/>
    </location>
</feature>